<feature type="region of interest" description="Disordered" evidence="1">
    <location>
        <begin position="1"/>
        <end position="36"/>
    </location>
</feature>
<evidence type="ECO:0000313" key="2">
    <source>
        <dbReference type="EMBL" id="KAJ8876840.1"/>
    </source>
</evidence>
<reference evidence="2 3" key="1">
    <citation type="submission" date="2023-02" db="EMBL/GenBank/DDBJ databases">
        <title>LHISI_Scaffold_Assembly.</title>
        <authorList>
            <person name="Stuart O.P."/>
            <person name="Cleave R."/>
            <person name="Magrath M.J.L."/>
            <person name="Mikheyev A.S."/>
        </authorList>
    </citation>
    <scope>NUCLEOTIDE SEQUENCE [LARGE SCALE GENOMIC DNA]</scope>
    <source>
        <strain evidence="2">Daus_M_001</strain>
        <tissue evidence="2">Leg muscle</tissue>
    </source>
</reference>
<proteinExistence type="predicted"/>
<dbReference type="EMBL" id="JARBHB010000008">
    <property type="protein sequence ID" value="KAJ8876840.1"/>
    <property type="molecule type" value="Genomic_DNA"/>
</dbReference>
<name>A0ABQ9GXS2_9NEOP</name>
<feature type="region of interest" description="Disordered" evidence="1">
    <location>
        <begin position="244"/>
        <end position="273"/>
    </location>
</feature>
<organism evidence="2 3">
    <name type="scientific">Dryococelus australis</name>
    <dbReference type="NCBI Taxonomy" id="614101"/>
    <lineage>
        <taxon>Eukaryota</taxon>
        <taxon>Metazoa</taxon>
        <taxon>Ecdysozoa</taxon>
        <taxon>Arthropoda</taxon>
        <taxon>Hexapoda</taxon>
        <taxon>Insecta</taxon>
        <taxon>Pterygota</taxon>
        <taxon>Neoptera</taxon>
        <taxon>Polyneoptera</taxon>
        <taxon>Phasmatodea</taxon>
        <taxon>Verophasmatodea</taxon>
        <taxon>Anareolatae</taxon>
        <taxon>Phasmatidae</taxon>
        <taxon>Eurycanthinae</taxon>
        <taxon>Dryococelus</taxon>
    </lineage>
</organism>
<dbReference type="Proteomes" id="UP001159363">
    <property type="component" value="Chromosome 7"/>
</dbReference>
<protein>
    <submittedName>
        <fullName evidence="2">Uncharacterized protein</fullName>
    </submittedName>
</protein>
<gene>
    <name evidence="2" type="ORF">PR048_021287</name>
</gene>
<keyword evidence="3" id="KW-1185">Reference proteome</keyword>
<evidence type="ECO:0000313" key="3">
    <source>
        <dbReference type="Proteomes" id="UP001159363"/>
    </source>
</evidence>
<accession>A0ABQ9GXS2</accession>
<comment type="caution">
    <text evidence="2">The sequence shown here is derived from an EMBL/GenBank/DDBJ whole genome shotgun (WGS) entry which is preliminary data.</text>
</comment>
<evidence type="ECO:0000256" key="1">
    <source>
        <dbReference type="SAM" id="MobiDB-lite"/>
    </source>
</evidence>
<sequence length="315" mass="35221">MEQRRVARVGETAYPVKTRRPAASSSTTATCENPGRPYREPNLVSPWWETSSLTTTTPWPEPAPMKRLGSFHSRSNTLISGVGSLTTNPPTKANRVRFPAGSLQDFHMWKIVPDNDASMRDILRITRFSRPCIPALLYTHLASPSSALNTSMLRVAQISSLTRDVCEVQISMERFNLTCGQESLQIGTQFYCGLLTGNSVPELYNLFTDGPTMEWVGFCELGKRASFHTPIYLGIKAVQDKGAAVAERRARSPPTKANRAQSPARSPDSRKWEPCRTMNVGRRIFSGTSRFSHPFIPAPLHIHFSHPHRLSRPRC</sequence>